<comment type="caution">
    <text evidence="1">The sequence shown here is derived from an EMBL/GenBank/DDBJ whole genome shotgun (WGS) entry which is preliminary data.</text>
</comment>
<dbReference type="Proteomes" id="UP000554482">
    <property type="component" value="Unassembled WGS sequence"/>
</dbReference>
<protein>
    <submittedName>
        <fullName evidence="1">Uncharacterized protein</fullName>
    </submittedName>
</protein>
<reference evidence="1 2" key="1">
    <citation type="submission" date="2020-06" db="EMBL/GenBank/DDBJ databases">
        <title>Transcriptomic and genomic resources for Thalictrum thalictroides and T. hernandezii: Facilitating candidate gene discovery in an emerging model plant lineage.</title>
        <authorList>
            <person name="Arias T."/>
            <person name="Riano-Pachon D.M."/>
            <person name="Di Stilio V.S."/>
        </authorList>
    </citation>
    <scope>NUCLEOTIDE SEQUENCE [LARGE SCALE GENOMIC DNA]</scope>
    <source>
        <strain evidence="2">cv. WT478/WT964</strain>
        <tissue evidence="1">Leaves</tissue>
    </source>
</reference>
<name>A0A7J6UYM1_THATH</name>
<gene>
    <name evidence="1" type="ORF">FRX31_032663</name>
</gene>
<proteinExistence type="predicted"/>
<accession>A0A7J6UYM1</accession>
<organism evidence="1 2">
    <name type="scientific">Thalictrum thalictroides</name>
    <name type="common">Rue-anemone</name>
    <name type="synonym">Anemone thalictroides</name>
    <dbReference type="NCBI Taxonomy" id="46969"/>
    <lineage>
        <taxon>Eukaryota</taxon>
        <taxon>Viridiplantae</taxon>
        <taxon>Streptophyta</taxon>
        <taxon>Embryophyta</taxon>
        <taxon>Tracheophyta</taxon>
        <taxon>Spermatophyta</taxon>
        <taxon>Magnoliopsida</taxon>
        <taxon>Ranunculales</taxon>
        <taxon>Ranunculaceae</taxon>
        <taxon>Thalictroideae</taxon>
        <taxon>Thalictrum</taxon>
    </lineage>
</organism>
<dbReference type="AlphaFoldDB" id="A0A7J6UYM1"/>
<sequence>MANIKYNTPMSLAFVEYNHLAMYTPPGVPPSHRTLPPSLSFTLRDEPLQPLLRKPSLPAPRVFSGAKTPLNLLRRIADYRPMPGVIKYLSEVRETFPLKLQ</sequence>
<dbReference type="EMBL" id="JABWDY010040970">
    <property type="protein sequence ID" value="KAF5177753.1"/>
    <property type="molecule type" value="Genomic_DNA"/>
</dbReference>
<evidence type="ECO:0000313" key="2">
    <source>
        <dbReference type="Proteomes" id="UP000554482"/>
    </source>
</evidence>
<keyword evidence="2" id="KW-1185">Reference proteome</keyword>
<evidence type="ECO:0000313" key="1">
    <source>
        <dbReference type="EMBL" id="KAF5177753.1"/>
    </source>
</evidence>